<accession>A0A225DDV0</accession>
<evidence type="ECO:0000313" key="1">
    <source>
        <dbReference type="EMBL" id="OWK34297.1"/>
    </source>
</evidence>
<keyword evidence="2" id="KW-1185">Reference proteome</keyword>
<organism evidence="1 2">
    <name type="scientific">Fimbriiglobus ruber</name>
    <dbReference type="NCBI Taxonomy" id="1908690"/>
    <lineage>
        <taxon>Bacteria</taxon>
        <taxon>Pseudomonadati</taxon>
        <taxon>Planctomycetota</taxon>
        <taxon>Planctomycetia</taxon>
        <taxon>Gemmatales</taxon>
        <taxon>Gemmataceae</taxon>
        <taxon>Fimbriiglobus</taxon>
    </lineage>
</organism>
<proteinExistence type="predicted"/>
<evidence type="ECO:0000313" key="2">
    <source>
        <dbReference type="Proteomes" id="UP000214646"/>
    </source>
</evidence>
<dbReference type="RefSeq" id="WP_088260600.1">
    <property type="nucleotide sequence ID" value="NZ_NIDE01000020.1"/>
</dbReference>
<dbReference type="EMBL" id="NIDE01000020">
    <property type="protein sequence ID" value="OWK34297.1"/>
    <property type="molecule type" value="Genomic_DNA"/>
</dbReference>
<comment type="caution">
    <text evidence="1">The sequence shown here is derived from an EMBL/GenBank/DDBJ whole genome shotgun (WGS) entry which is preliminary data.</text>
</comment>
<name>A0A225DDV0_9BACT</name>
<protein>
    <submittedName>
        <fullName evidence="1">Uncharacterized protein</fullName>
    </submittedName>
</protein>
<reference evidence="2" key="1">
    <citation type="submission" date="2017-06" db="EMBL/GenBank/DDBJ databases">
        <title>Genome analysis of Fimbriiglobus ruber SP5, the first member of the order Planctomycetales with confirmed chitinolytic capability.</title>
        <authorList>
            <person name="Ravin N.V."/>
            <person name="Rakitin A.L."/>
            <person name="Ivanova A.A."/>
            <person name="Beletsky A.V."/>
            <person name="Kulichevskaya I.S."/>
            <person name="Mardanov A.V."/>
            <person name="Dedysh S.N."/>
        </authorList>
    </citation>
    <scope>NUCLEOTIDE SEQUENCE [LARGE SCALE GENOMIC DNA]</scope>
    <source>
        <strain evidence="2">SP5</strain>
    </source>
</reference>
<dbReference type="AlphaFoldDB" id="A0A225DDV0"/>
<gene>
    <name evidence="1" type="ORF">FRUB_10268</name>
</gene>
<sequence>MADPIGDDLLVHRARVEMESSTQDADGGNVLAWTTRIASIKCYIGEQSTSEQQVEGSTEGWQVSHVMWTNYLGIQRGDRLFVLNQGGNPVEAKNMYLRVVTVDLHGAMISTDIAPYAKVKLVQTVY</sequence>
<dbReference type="Proteomes" id="UP000214646">
    <property type="component" value="Unassembled WGS sequence"/>
</dbReference>